<dbReference type="GO" id="GO:0020037">
    <property type="term" value="F:heme binding"/>
    <property type="evidence" value="ECO:0007669"/>
    <property type="project" value="InterPro"/>
</dbReference>
<feature type="signal peptide" evidence="6">
    <location>
        <begin position="1"/>
        <end position="22"/>
    </location>
</feature>
<dbReference type="PANTHER" id="PTHR35008:SF8">
    <property type="entry name" value="ALCOHOL DEHYDROGENASE CYTOCHROME C SUBUNIT"/>
    <property type="match status" value="1"/>
</dbReference>
<dbReference type="RefSeq" id="WP_053378562.1">
    <property type="nucleotide sequence ID" value="NZ_CP011801.1"/>
</dbReference>
<dbReference type="GO" id="GO:0009055">
    <property type="term" value="F:electron transfer activity"/>
    <property type="evidence" value="ECO:0007669"/>
    <property type="project" value="InterPro"/>
</dbReference>
<keyword evidence="1 4" id="KW-0349">Heme</keyword>
<accession>A0A0K2G990</accession>
<feature type="coiled-coil region" evidence="5">
    <location>
        <begin position="142"/>
        <end position="217"/>
    </location>
</feature>
<gene>
    <name evidence="8" type="ORF">NITMOv2_0741</name>
</gene>
<dbReference type="PANTHER" id="PTHR35008">
    <property type="entry name" value="BLL4482 PROTEIN-RELATED"/>
    <property type="match status" value="1"/>
</dbReference>
<dbReference type="SUPFAM" id="SSF46626">
    <property type="entry name" value="Cytochrome c"/>
    <property type="match status" value="2"/>
</dbReference>
<name>A0A0K2G990_NITMO</name>
<dbReference type="EMBL" id="CP011801">
    <property type="protein sequence ID" value="ALA57177.1"/>
    <property type="molecule type" value="Genomic_DNA"/>
</dbReference>
<reference evidence="8 9" key="1">
    <citation type="journal article" date="2015" name="Proc. Natl. Acad. Sci. U.S.A.">
        <title>Expanded metabolic versatility of ubiquitous nitrite-oxidizing bacteria from the genus Nitrospira.</title>
        <authorList>
            <person name="Koch H."/>
            <person name="Lucker S."/>
            <person name="Albertsen M."/>
            <person name="Kitzinger K."/>
            <person name="Herbold C."/>
            <person name="Spieck E."/>
            <person name="Nielsen P.H."/>
            <person name="Wagner M."/>
            <person name="Daims H."/>
        </authorList>
    </citation>
    <scope>NUCLEOTIDE SEQUENCE [LARGE SCALE GENOMIC DNA]</scope>
    <source>
        <strain evidence="8 9">NSP M-1</strain>
    </source>
</reference>
<evidence type="ECO:0000313" key="8">
    <source>
        <dbReference type="EMBL" id="ALA57177.1"/>
    </source>
</evidence>
<dbReference type="OrthoDB" id="9773456at2"/>
<dbReference type="Gene3D" id="1.10.760.10">
    <property type="entry name" value="Cytochrome c-like domain"/>
    <property type="match status" value="2"/>
</dbReference>
<keyword evidence="6" id="KW-0732">Signal</keyword>
<evidence type="ECO:0000256" key="4">
    <source>
        <dbReference type="PROSITE-ProRule" id="PRU00433"/>
    </source>
</evidence>
<dbReference type="InterPro" id="IPR051459">
    <property type="entry name" value="Cytochrome_c-type_DH"/>
</dbReference>
<keyword evidence="5" id="KW-0175">Coiled coil</keyword>
<feature type="domain" description="Cytochrome c" evidence="7">
    <location>
        <begin position="29"/>
        <end position="134"/>
    </location>
</feature>
<dbReference type="Pfam" id="PF00034">
    <property type="entry name" value="Cytochrom_C"/>
    <property type="match status" value="2"/>
</dbReference>
<dbReference type="AlphaFoldDB" id="A0A0K2G990"/>
<dbReference type="PROSITE" id="PS51007">
    <property type="entry name" value="CYTC"/>
    <property type="match status" value="2"/>
</dbReference>
<evidence type="ECO:0000256" key="2">
    <source>
        <dbReference type="ARBA" id="ARBA00022723"/>
    </source>
</evidence>
<proteinExistence type="predicted"/>
<dbReference type="Proteomes" id="UP000069205">
    <property type="component" value="Chromosome"/>
</dbReference>
<evidence type="ECO:0000256" key="6">
    <source>
        <dbReference type="SAM" id="SignalP"/>
    </source>
</evidence>
<keyword evidence="2 4" id="KW-0479">Metal-binding</keyword>
<evidence type="ECO:0000256" key="1">
    <source>
        <dbReference type="ARBA" id="ARBA00022617"/>
    </source>
</evidence>
<organism evidence="8 9">
    <name type="scientific">Nitrospira moscoviensis</name>
    <dbReference type="NCBI Taxonomy" id="42253"/>
    <lineage>
        <taxon>Bacteria</taxon>
        <taxon>Pseudomonadati</taxon>
        <taxon>Nitrospirota</taxon>
        <taxon>Nitrospiria</taxon>
        <taxon>Nitrospirales</taxon>
        <taxon>Nitrospiraceae</taxon>
        <taxon>Nitrospira</taxon>
    </lineage>
</organism>
<dbReference type="InterPro" id="IPR009056">
    <property type="entry name" value="Cyt_c-like_dom"/>
</dbReference>
<feature type="chain" id="PRO_5005476623" evidence="6">
    <location>
        <begin position="23"/>
        <end position="333"/>
    </location>
</feature>
<evidence type="ECO:0000256" key="3">
    <source>
        <dbReference type="ARBA" id="ARBA00023004"/>
    </source>
</evidence>
<evidence type="ECO:0000259" key="7">
    <source>
        <dbReference type="PROSITE" id="PS51007"/>
    </source>
</evidence>
<protein>
    <submittedName>
        <fullName evidence="8">Putative dihem cytochrome c</fullName>
    </submittedName>
</protein>
<dbReference type="STRING" id="42253.NITMOv2_0741"/>
<evidence type="ECO:0000313" key="9">
    <source>
        <dbReference type="Proteomes" id="UP000069205"/>
    </source>
</evidence>
<dbReference type="GO" id="GO:0046872">
    <property type="term" value="F:metal ion binding"/>
    <property type="evidence" value="ECO:0007669"/>
    <property type="project" value="UniProtKB-KW"/>
</dbReference>
<keyword evidence="9" id="KW-1185">Reference proteome</keyword>
<evidence type="ECO:0000256" key="5">
    <source>
        <dbReference type="SAM" id="Coils"/>
    </source>
</evidence>
<dbReference type="PATRIC" id="fig|42253.5.peg.734"/>
<dbReference type="InterPro" id="IPR036909">
    <property type="entry name" value="Cyt_c-like_dom_sf"/>
</dbReference>
<keyword evidence="3 4" id="KW-0408">Iron</keyword>
<sequence>MKAARLQVWGAVTGLIGVWAMAAGGCANEQQRKGQELYAHYCMHCHGENGRQNEGFNWASMSDPKPKDLSNKSEMSTFKDEDIFNTISRDMKDTSPDGDKIGDDEFAVPTMPTFKYTLSEEEIWAIVAHVRSLHGMKLEFKVEERKKELEEAQRTAQQKYEEAKQAYEAAEKKASEEADKKGVEVDESVYAKEQAAMAAAKKELDAAQVALNNFSSRPGKGVNVQRPDLTVPPDQAVKLAELGKKLYTNKYGCNGCHSIGEEGGKVGPALDRAGFRLNGTWVYRWIKNPQAMKPETRMPALGLSDADAKAVTLYLSTLRAPKIEEVAADKPAS</sequence>
<feature type="domain" description="Cytochrome c" evidence="7">
    <location>
        <begin position="238"/>
        <end position="319"/>
    </location>
</feature>
<dbReference type="PROSITE" id="PS51257">
    <property type="entry name" value="PROKAR_LIPOPROTEIN"/>
    <property type="match status" value="1"/>
</dbReference>
<dbReference type="KEGG" id="nmv:NITMOv2_0741"/>